<keyword evidence="10" id="KW-0418">Kinase</keyword>
<evidence type="ECO:0000256" key="6">
    <source>
        <dbReference type="ARBA" id="ARBA00023136"/>
    </source>
</evidence>
<dbReference type="Gene3D" id="3.80.10.10">
    <property type="entry name" value="Ribonuclease Inhibitor"/>
    <property type="match status" value="1"/>
</dbReference>
<dbReference type="Gene3D" id="1.10.510.10">
    <property type="entry name" value="Transferase(Phosphotransferase) domain 1"/>
    <property type="match status" value="1"/>
</dbReference>
<protein>
    <submittedName>
        <fullName evidence="10">Putative inactive receptor kinase</fullName>
    </submittedName>
</protein>
<keyword evidence="2" id="KW-0433">Leucine-rich repeat</keyword>
<dbReference type="InterPro" id="IPR011009">
    <property type="entry name" value="Kinase-like_dom_sf"/>
</dbReference>
<keyword evidence="4" id="KW-0677">Repeat</keyword>
<feature type="signal peptide" evidence="8">
    <location>
        <begin position="1"/>
        <end position="29"/>
    </location>
</feature>
<feature type="domain" description="Protein kinase" evidence="9">
    <location>
        <begin position="295"/>
        <end position="557"/>
    </location>
</feature>
<dbReference type="PROSITE" id="PS51450">
    <property type="entry name" value="LRR"/>
    <property type="match status" value="1"/>
</dbReference>
<evidence type="ECO:0000313" key="11">
    <source>
        <dbReference type="Proteomes" id="UP000288805"/>
    </source>
</evidence>
<dbReference type="AlphaFoldDB" id="A0A438K0L1"/>
<evidence type="ECO:0000256" key="7">
    <source>
        <dbReference type="SAM" id="Phobius"/>
    </source>
</evidence>
<comment type="subcellular location">
    <subcellularLocation>
        <location evidence="1">Membrane</location>
    </subcellularLocation>
</comment>
<dbReference type="PROSITE" id="PS50011">
    <property type="entry name" value="PROTEIN_KINASE_DOM"/>
    <property type="match status" value="1"/>
</dbReference>
<dbReference type="InterPro" id="IPR046959">
    <property type="entry name" value="PRK1-6/SRF4-like"/>
</dbReference>
<evidence type="ECO:0000256" key="4">
    <source>
        <dbReference type="ARBA" id="ARBA00022737"/>
    </source>
</evidence>
<comment type="caution">
    <text evidence="10">The sequence shown here is derived from an EMBL/GenBank/DDBJ whole genome shotgun (WGS) entry which is preliminary data.</text>
</comment>
<sequence length="596" mass="66970">MKSRREFNLVFKMLIWVVFSSLLVMVCEGGQLLKSQFFFNFIQAVDPENILGIGWNGSLPHPCMLQRKGVKCNSQAEAIVDIRLENLNLSGIIDADSLCKLPFLRVVSLAKNLIRGSIPESISLCTSLTYLNLSSNLLNGSVPGALTGMKNLRSLDISHNHLLGKIPDFDKHLYKFSLKSNEFLVNETRSLVTMSQGPSPKPETSEARHEKGIRIWASYAPVVICIGFFLLFAFFVNKKAVRSAKEKEILKSLGASPLKSPRTKTTDEVKPEKACSELVFFVGEHARFRLEDLLESAADLQSQSLCSSLYKVTLKNGAVYAVKRVRKLQGGFEEFGQTMRRIGNLRHPNILPLVCYNSSKEEKLLIYNYQRNGSLQTLLENYIEGQREFPWRHRLSIACGIARGLDFIHQKTDHWESIPHGGIKLSNILLNENEEPLISEYGYSKFLDPKTASLYSSNGYTAPERRLSEEGDVFSFGVILLELLTGKTVEKSALDLPKWVKSMVREEWTGEVFDKEVNRAAKQWAFPMLNISLKCVAHFPENRPSVAEVLEKIEEVVNAQGDIDASPDSSIESNYQDGCLLHTVIPETWDTPGSNS</sequence>
<dbReference type="InterPro" id="IPR001611">
    <property type="entry name" value="Leu-rich_rpt"/>
</dbReference>
<dbReference type="PANTHER" id="PTHR48007:SF77">
    <property type="entry name" value="PROTEIN KINASE DOMAIN-CONTAINING PROTEIN"/>
    <property type="match status" value="1"/>
</dbReference>
<feature type="chain" id="PRO_5019342659" evidence="8">
    <location>
        <begin position="30"/>
        <end position="596"/>
    </location>
</feature>
<keyword evidence="5 7" id="KW-1133">Transmembrane helix</keyword>
<dbReference type="SUPFAM" id="SSF56112">
    <property type="entry name" value="Protein kinase-like (PK-like)"/>
    <property type="match status" value="1"/>
</dbReference>
<feature type="transmembrane region" description="Helical" evidence="7">
    <location>
        <begin position="216"/>
        <end position="236"/>
    </location>
</feature>
<organism evidence="10 11">
    <name type="scientific">Vitis vinifera</name>
    <name type="common">Grape</name>
    <dbReference type="NCBI Taxonomy" id="29760"/>
    <lineage>
        <taxon>Eukaryota</taxon>
        <taxon>Viridiplantae</taxon>
        <taxon>Streptophyta</taxon>
        <taxon>Embryophyta</taxon>
        <taxon>Tracheophyta</taxon>
        <taxon>Spermatophyta</taxon>
        <taxon>Magnoliopsida</taxon>
        <taxon>eudicotyledons</taxon>
        <taxon>Gunneridae</taxon>
        <taxon>Pentapetalae</taxon>
        <taxon>rosids</taxon>
        <taxon>Vitales</taxon>
        <taxon>Vitaceae</taxon>
        <taxon>Viteae</taxon>
        <taxon>Vitis</taxon>
    </lineage>
</organism>
<evidence type="ECO:0000313" key="10">
    <source>
        <dbReference type="EMBL" id="RVX14718.1"/>
    </source>
</evidence>
<keyword evidence="6 7" id="KW-0472">Membrane</keyword>
<dbReference type="Pfam" id="PF00069">
    <property type="entry name" value="Pkinase"/>
    <property type="match status" value="1"/>
</dbReference>
<dbReference type="GO" id="GO:0005524">
    <property type="term" value="F:ATP binding"/>
    <property type="evidence" value="ECO:0007669"/>
    <property type="project" value="InterPro"/>
</dbReference>
<accession>A0A438K0L1</accession>
<dbReference type="Pfam" id="PF13855">
    <property type="entry name" value="LRR_8"/>
    <property type="match status" value="1"/>
</dbReference>
<keyword evidence="10" id="KW-0675">Receptor</keyword>
<dbReference type="Proteomes" id="UP000288805">
    <property type="component" value="Unassembled WGS sequence"/>
</dbReference>
<reference evidence="10 11" key="1">
    <citation type="journal article" date="2018" name="PLoS Genet.">
        <title>Population sequencing reveals clonal diversity and ancestral inbreeding in the grapevine cultivar Chardonnay.</title>
        <authorList>
            <person name="Roach M.J."/>
            <person name="Johnson D.L."/>
            <person name="Bohlmann J."/>
            <person name="van Vuuren H.J."/>
            <person name="Jones S.J."/>
            <person name="Pretorius I.S."/>
            <person name="Schmidt S.A."/>
            <person name="Borneman A.R."/>
        </authorList>
    </citation>
    <scope>NUCLEOTIDE SEQUENCE [LARGE SCALE GENOMIC DNA]</scope>
    <source>
        <strain evidence="11">cv. Chardonnay</strain>
        <tissue evidence="10">Leaf</tissue>
    </source>
</reference>
<dbReference type="EMBL" id="QGNW01000020">
    <property type="protein sequence ID" value="RVX14718.1"/>
    <property type="molecule type" value="Genomic_DNA"/>
</dbReference>
<keyword evidence="3 7" id="KW-0812">Transmembrane</keyword>
<dbReference type="Gene3D" id="3.30.200.20">
    <property type="entry name" value="Phosphorylase Kinase, domain 1"/>
    <property type="match status" value="1"/>
</dbReference>
<name>A0A438K0L1_VITVI</name>
<evidence type="ECO:0000256" key="2">
    <source>
        <dbReference type="ARBA" id="ARBA00022614"/>
    </source>
</evidence>
<dbReference type="InterPro" id="IPR000719">
    <property type="entry name" value="Prot_kinase_dom"/>
</dbReference>
<dbReference type="SUPFAM" id="SSF52058">
    <property type="entry name" value="L domain-like"/>
    <property type="match status" value="1"/>
</dbReference>
<evidence type="ECO:0000256" key="3">
    <source>
        <dbReference type="ARBA" id="ARBA00022692"/>
    </source>
</evidence>
<dbReference type="GO" id="GO:0016020">
    <property type="term" value="C:membrane"/>
    <property type="evidence" value="ECO:0007669"/>
    <property type="project" value="UniProtKB-SubCell"/>
</dbReference>
<gene>
    <name evidence="10" type="primary">VvCHDp000383_0</name>
    <name evidence="10" type="ORF">CK203_011853</name>
</gene>
<proteinExistence type="predicted"/>
<keyword evidence="8" id="KW-0732">Signal</keyword>
<evidence type="ECO:0000256" key="1">
    <source>
        <dbReference type="ARBA" id="ARBA00004370"/>
    </source>
</evidence>
<dbReference type="InterPro" id="IPR032675">
    <property type="entry name" value="LRR_dom_sf"/>
</dbReference>
<keyword evidence="10" id="KW-0808">Transferase</keyword>
<evidence type="ECO:0000256" key="8">
    <source>
        <dbReference type="SAM" id="SignalP"/>
    </source>
</evidence>
<dbReference type="PANTHER" id="PTHR48007">
    <property type="entry name" value="LEUCINE-RICH REPEAT RECEPTOR-LIKE PROTEIN KINASE PXC1"/>
    <property type="match status" value="1"/>
</dbReference>
<evidence type="ECO:0000259" key="9">
    <source>
        <dbReference type="PROSITE" id="PS50011"/>
    </source>
</evidence>
<evidence type="ECO:0000256" key="5">
    <source>
        <dbReference type="ARBA" id="ARBA00022989"/>
    </source>
</evidence>
<dbReference type="GO" id="GO:0004672">
    <property type="term" value="F:protein kinase activity"/>
    <property type="evidence" value="ECO:0007669"/>
    <property type="project" value="InterPro"/>
</dbReference>